<dbReference type="Pfam" id="PF19853">
    <property type="entry name" value="DUF6328"/>
    <property type="match status" value="1"/>
</dbReference>
<protein>
    <submittedName>
        <fullName evidence="2">Sodium:proton antiporter</fullName>
    </submittedName>
</protein>
<dbReference type="Proteomes" id="UP000744769">
    <property type="component" value="Unassembled WGS sequence"/>
</dbReference>
<feature type="transmembrane region" description="Helical" evidence="1">
    <location>
        <begin position="128"/>
        <end position="151"/>
    </location>
</feature>
<gene>
    <name evidence="2" type="ORF">G9U51_16250</name>
</gene>
<feature type="transmembrane region" description="Helical" evidence="1">
    <location>
        <begin position="100"/>
        <end position="122"/>
    </location>
</feature>
<dbReference type="EMBL" id="JAAOIV010000014">
    <property type="protein sequence ID" value="NHN57323.1"/>
    <property type="molecule type" value="Genomic_DNA"/>
</dbReference>
<reference evidence="2" key="1">
    <citation type="submission" date="2020-03" db="EMBL/GenBank/DDBJ databases">
        <title>Draft sequencing of Calidifontibacter sp. DB0510.</title>
        <authorList>
            <person name="Kim D.-U."/>
        </authorList>
    </citation>
    <scope>NUCLEOTIDE SEQUENCE</scope>
    <source>
        <strain evidence="2">DB0510</strain>
    </source>
</reference>
<evidence type="ECO:0000313" key="3">
    <source>
        <dbReference type="Proteomes" id="UP000744769"/>
    </source>
</evidence>
<evidence type="ECO:0000313" key="2">
    <source>
        <dbReference type="EMBL" id="NHN57323.1"/>
    </source>
</evidence>
<accession>A0A967B2W8</accession>
<dbReference type="InterPro" id="IPR046291">
    <property type="entry name" value="DUF6328"/>
</dbReference>
<keyword evidence="1" id="KW-0812">Transmembrane</keyword>
<keyword evidence="1" id="KW-1133">Transmembrane helix</keyword>
<organism evidence="2 3">
    <name type="scientific">Metallococcus carri</name>
    <dbReference type="NCBI Taxonomy" id="1656884"/>
    <lineage>
        <taxon>Bacteria</taxon>
        <taxon>Bacillati</taxon>
        <taxon>Actinomycetota</taxon>
        <taxon>Actinomycetes</taxon>
        <taxon>Micrococcales</taxon>
        <taxon>Dermacoccaceae</taxon>
        <taxon>Metallococcus</taxon>
    </lineage>
</organism>
<dbReference type="RefSeq" id="WP_166198514.1">
    <property type="nucleotide sequence ID" value="NZ_JAAOIV010000014.1"/>
</dbReference>
<name>A0A967B2W8_9MICO</name>
<sequence>MAGTKDRNETPAERADRNWDDLLQELRVVQTGVQLQAGFLMTLPFQQRFATITATQRTAYLVAFGLAILATALLIAPVAVHRTLFRKHRKDILVTVGARLARSGLAALALSFTAAIFLIFDLTMGRPAAIIAVIGAVVIFGSLWVVLPVALKRQLPQAPSQTQ</sequence>
<proteinExistence type="predicted"/>
<keyword evidence="1" id="KW-0472">Membrane</keyword>
<feature type="transmembrane region" description="Helical" evidence="1">
    <location>
        <begin position="59"/>
        <end position="80"/>
    </location>
</feature>
<dbReference type="AlphaFoldDB" id="A0A967B2W8"/>
<keyword evidence="3" id="KW-1185">Reference proteome</keyword>
<comment type="caution">
    <text evidence="2">The sequence shown here is derived from an EMBL/GenBank/DDBJ whole genome shotgun (WGS) entry which is preliminary data.</text>
</comment>
<evidence type="ECO:0000256" key="1">
    <source>
        <dbReference type="SAM" id="Phobius"/>
    </source>
</evidence>